<feature type="domain" description="Ion transport" evidence="19">
    <location>
        <begin position="85"/>
        <end position="409"/>
    </location>
</feature>
<dbReference type="Ensembl" id="ENSAPLT00020017683.1">
    <property type="protein sequence ID" value="ENSAPLP00020016389.1"/>
    <property type="gene ID" value="ENSAPLG00020006003.1"/>
</dbReference>
<dbReference type="FunFam" id="1.10.287.70:FF:000136">
    <property type="entry name" value="Voltage-dependent T-type calcium channel subunit alpha"/>
    <property type="match status" value="1"/>
</dbReference>
<evidence type="ECO:0000256" key="6">
    <source>
        <dbReference type="ARBA" id="ARBA00022692"/>
    </source>
</evidence>
<evidence type="ECO:0000256" key="3">
    <source>
        <dbReference type="ARBA" id="ARBA00022475"/>
    </source>
</evidence>
<feature type="compositionally biased region" description="Low complexity" evidence="17">
    <location>
        <begin position="884"/>
        <end position="902"/>
    </location>
</feature>
<evidence type="ECO:0000256" key="16">
    <source>
        <dbReference type="SAM" id="Coils"/>
    </source>
</evidence>
<dbReference type="InterPro" id="IPR050599">
    <property type="entry name" value="VDCC_alpha-1_subunit"/>
</dbReference>
<dbReference type="SUPFAM" id="SSF81324">
    <property type="entry name" value="Voltage-gated potassium channels"/>
    <property type="match status" value="4"/>
</dbReference>
<feature type="transmembrane region" description="Helical" evidence="18">
    <location>
        <begin position="1178"/>
        <end position="1200"/>
    </location>
</feature>
<feature type="transmembrane region" description="Helical" evidence="18">
    <location>
        <begin position="1081"/>
        <end position="1101"/>
    </location>
</feature>
<evidence type="ECO:0000256" key="5">
    <source>
        <dbReference type="ARBA" id="ARBA00022673"/>
    </source>
</evidence>
<feature type="transmembrane region" description="Helical" evidence="18">
    <location>
        <begin position="1396"/>
        <end position="1415"/>
    </location>
</feature>
<feature type="compositionally biased region" description="Polar residues" evidence="17">
    <location>
        <begin position="471"/>
        <end position="480"/>
    </location>
</feature>
<keyword evidence="13" id="KW-0325">Glycoprotein</keyword>
<protein>
    <submittedName>
        <fullName evidence="20">Calcium voltage-gated channel subunit alpha1 H</fullName>
    </submittedName>
</protein>
<feature type="domain" description="Ion transport" evidence="19">
    <location>
        <begin position="555"/>
        <end position="783"/>
    </location>
</feature>
<feature type="transmembrane region" description="Helical" evidence="18">
    <location>
        <begin position="122"/>
        <end position="141"/>
    </location>
</feature>
<feature type="transmembrane region" description="Helical" evidence="18">
    <location>
        <begin position="213"/>
        <end position="236"/>
    </location>
</feature>
<organism evidence="20 21">
    <name type="scientific">Anas platyrhynchos</name>
    <name type="common">Mallard</name>
    <name type="synonym">Anas boschas</name>
    <dbReference type="NCBI Taxonomy" id="8839"/>
    <lineage>
        <taxon>Eukaryota</taxon>
        <taxon>Metazoa</taxon>
        <taxon>Chordata</taxon>
        <taxon>Craniata</taxon>
        <taxon>Vertebrata</taxon>
        <taxon>Euteleostomi</taxon>
        <taxon>Archelosauria</taxon>
        <taxon>Archosauria</taxon>
        <taxon>Dinosauria</taxon>
        <taxon>Saurischia</taxon>
        <taxon>Theropoda</taxon>
        <taxon>Coelurosauria</taxon>
        <taxon>Aves</taxon>
        <taxon>Neognathae</taxon>
        <taxon>Galloanserae</taxon>
        <taxon>Anseriformes</taxon>
        <taxon>Anatidae</taxon>
        <taxon>Anatinae</taxon>
        <taxon>Anas</taxon>
    </lineage>
</organism>
<feature type="transmembrane region" description="Helical" evidence="18">
    <location>
        <begin position="1488"/>
        <end position="1507"/>
    </location>
</feature>
<feature type="transmembrane region" description="Helical" evidence="18">
    <location>
        <begin position="1279"/>
        <end position="1303"/>
    </location>
</feature>
<keyword evidence="16" id="KW-0175">Coiled coil</keyword>
<feature type="transmembrane region" description="Helical" evidence="18">
    <location>
        <begin position="346"/>
        <end position="367"/>
    </location>
</feature>
<dbReference type="FunFam" id="1.10.287.70:FF:000018">
    <property type="entry name" value="Voltage-dependent T-type calcium channel subunit alpha"/>
    <property type="match status" value="1"/>
</dbReference>
<feature type="transmembrane region" description="Helical" evidence="18">
    <location>
        <begin position="373"/>
        <end position="398"/>
    </location>
</feature>
<dbReference type="FunFam" id="1.20.120.350:FF:000007">
    <property type="entry name" value="Voltage-dependent T-type calcium channel subunit alpha"/>
    <property type="match status" value="1"/>
</dbReference>
<reference evidence="20" key="2">
    <citation type="submission" date="2025-08" db="UniProtKB">
        <authorList>
            <consortium name="Ensembl"/>
        </authorList>
    </citation>
    <scope>IDENTIFICATION</scope>
</reference>
<feature type="transmembrane region" description="Helical" evidence="18">
    <location>
        <begin position="1359"/>
        <end position="1376"/>
    </location>
</feature>
<feature type="transmembrane region" description="Helical" evidence="18">
    <location>
        <begin position="677"/>
        <end position="699"/>
    </location>
</feature>
<dbReference type="PANTHER" id="PTHR45628:SF37">
    <property type="entry name" value="VOLTAGE-DEPENDENT T-TYPE CALCIUM CHANNEL SUBUNIT ALPHA-1H"/>
    <property type="match status" value="1"/>
</dbReference>
<evidence type="ECO:0000256" key="9">
    <source>
        <dbReference type="ARBA" id="ARBA00022882"/>
    </source>
</evidence>
<evidence type="ECO:0000256" key="15">
    <source>
        <dbReference type="ARBA" id="ARBA00036634"/>
    </source>
</evidence>
<dbReference type="FunFam" id="1.10.287.70:FF:000014">
    <property type="entry name" value="Voltage-dependent T-type calcium channel subunit alpha"/>
    <property type="match status" value="1"/>
</dbReference>
<evidence type="ECO:0000256" key="13">
    <source>
        <dbReference type="ARBA" id="ARBA00023180"/>
    </source>
</evidence>
<comment type="subcellular location">
    <subcellularLocation>
        <location evidence="1">Cell membrane</location>
        <topology evidence="1">Multi-pass membrane protein</topology>
    </subcellularLocation>
</comment>
<dbReference type="Pfam" id="PF00520">
    <property type="entry name" value="Ion_trans"/>
    <property type="match status" value="4"/>
</dbReference>
<evidence type="ECO:0000256" key="4">
    <source>
        <dbReference type="ARBA" id="ARBA00022568"/>
    </source>
</evidence>
<feature type="transmembrane region" description="Helical" evidence="18">
    <location>
        <begin position="1575"/>
        <end position="1596"/>
    </location>
</feature>
<keyword evidence="14" id="KW-0407">Ion channel</keyword>
<dbReference type="GO" id="GO:0008331">
    <property type="term" value="F:high voltage-gated calcium channel activity"/>
    <property type="evidence" value="ECO:0007669"/>
    <property type="project" value="TreeGrafter"/>
</dbReference>
<dbReference type="Gene3D" id="1.20.120.350">
    <property type="entry name" value="Voltage-gated potassium channels. Chain C"/>
    <property type="match status" value="4"/>
</dbReference>
<evidence type="ECO:0000256" key="11">
    <source>
        <dbReference type="ARBA" id="ARBA00023065"/>
    </source>
</evidence>
<proteinExistence type="predicted"/>
<feature type="compositionally biased region" description="Basic residues" evidence="17">
    <location>
        <begin position="521"/>
        <end position="536"/>
    </location>
</feature>
<feature type="compositionally biased region" description="Low complexity" evidence="17">
    <location>
        <begin position="1621"/>
        <end position="1631"/>
    </location>
</feature>
<dbReference type="PANTHER" id="PTHR45628">
    <property type="entry name" value="VOLTAGE-DEPENDENT CALCIUM CHANNEL TYPE A SUBUNIT ALPHA-1"/>
    <property type="match status" value="1"/>
</dbReference>
<feature type="transmembrane region" description="Helical" evidence="18">
    <location>
        <begin position="754"/>
        <end position="777"/>
    </location>
</feature>
<dbReference type="FunFam" id="1.10.287.70:FF:000557">
    <property type="entry name" value="Voltage-dependent calcium channel type A subunit alpha-1-like Protein"/>
    <property type="match status" value="1"/>
</dbReference>
<reference evidence="20" key="1">
    <citation type="submission" date="2019-08" db="EMBL/GenBank/DDBJ databases">
        <title>Three high-quality genomes provides insights into domestication of ducks.</title>
        <authorList>
            <person name="Hou Z.C."/>
            <person name="Zhu F."/>
            <person name="Yin Z.T."/>
            <person name="Zhang F."/>
        </authorList>
    </citation>
    <scope>NUCLEOTIDE SEQUENCE [LARGE SCALE GENOMIC DNA]</scope>
</reference>
<dbReference type="FunFam" id="1.20.120.350:FF:000012">
    <property type="entry name" value="Voltage-dependent T-type calcium channel subunit alpha"/>
    <property type="match status" value="1"/>
</dbReference>
<keyword evidence="6 18" id="KW-0812">Transmembrane</keyword>
<evidence type="ECO:0000256" key="17">
    <source>
        <dbReference type="SAM" id="MobiDB-lite"/>
    </source>
</evidence>
<evidence type="ECO:0000256" key="7">
    <source>
        <dbReference type="ARBA" id="ARBA00022737"/>
    </source>
</evidence>
<keyword evidence="2" id="KW-0813">Transport</keyword>
<feature type="transmembrane region" description="Helical" evidence="18">
    <location>
        <begin position="589"/>
        <end position="612"/>
    </location>
</feature>
<dbReference type="PRINTS" id="PR01629">
    <property type="entry name" value="TVDCCALPHA1"/>
</dbReference>
<keyword evidence="3" id="KW-1003">Cell membrane</keyword>
<feature type="coiled-coil region" evidence="16">
    <location>
        <begin position="1312"/>
        <end position="1339"/>
    </location>
</feature>
<feature type="region of interest" description="Disordered" evidence="17">
    <location>
        <begin position="463"/>
        <end position="536"/>
    </location>
</feature>
<keyword evidence="5" id="KW-0107">Calcium channel</keyword>
<evidence type="ECO:0000256" key="8">
    <source>
        <dbReference type="ARBA" id="ARBA00022837"/>
    </source>
</evidence>
<feature type="compositionally biased region" description="Low complexity" evidence="17">
    <location>
        <begin position="1"/>
        <end position="26"/>
    </location>
</feature>
<dbReference type="Proteomes" id="UP000694400">
    <property type="component" value="Chromosome 15"/>
</dbReference>
<evidence type="ECO:0000256" key="18">
    <source>
        <dbReference type="SAM" id="Phobius"/>
    </source>
</evidence>
<dbReference type="GO" id="GO:0098703">
    <property type="term" value="P:calcium ion import across plasma membrane"/>
    <property type="evidence" value="ECO:0007669"/>
    <property type="project" value="TreeGrafter"/>
</dbReference>
<keyword evidence="11" id="KW-0406">Ion transport</keyword>
<evidence type="ECO:0000256" key="14">
    <source>
        <dbReference type="ARBA" id="ARBA00023303"/>
    </source>
</evidence>
<keyword evidence="8" id="KW-0106">Calcium</keyword>
<feature type="region of interest" description="Disordered" evidence="17">
    <location>
        <begin position="1"/>
        <end position="34"/>
    </location>
</feature>
<evidence type="ECO:0000256" key="12">
    <source>
        <dbReference type="ARBA" id="ARBA00023136"/>
    </source>
</evidence>
<evidence type="ECO:0000313" key="21">
    <source>
        <dbReference type="Proteomes" id="UP000694400"/>
    </source>
</evidence>
<feature type="domain" description="Ion transport" evidence="19">
    <location>
        <begin position="1041"/>
        <end position="1313"/>
    </location>
</feature>
<evidence type="ECO:0000259" key="19">
    <source>
        <dbReference type="Pfam" id="PF00520"/>
    </source>
</evidence>
<keyword evidence="9" id="KW-0851">Voltage-gated channel</keyword>
<evidence type="ECO:0000256" key="1">
    <source>
        <dbReference type="ARBA" id="ARBA00004651"/>
    </source>
</evidence>
<dbReference type="InterPro" id="IPR005445">
    <property type="entry name" value="VDCC_T_a1"/>
</dbReference>
<feature type="compositionally biased region" description="Basic residues" evidence="17">
    <location>
        <begin position="481"/>
        <end position="506"/>
    </location>
</feature>
<feature type="region of interest" description="Disordered" evidence="17">
    <location>
        <begin position="1621"/>
        <end position="1645"/>
    </location>
</feature>
<sequence>SSSSSSSFSSSSSSPASIPAGGRRTPSPGPPPPTRCLRLAGGEEQVPYPALAPTAFFCLKQTTRPRSWCLRLVCNPYPFPGGTHVSMLVILLNCVTLGMFQPCEDVECQSERCTILEAFDDFIFAFFAVEMVIKMVALGIFGQKCYLGDTWNRLDFFIVMAGMMEYSLDGHNVSLSAIRTVRVLRPLRAINRVPSMRILVTLLLDTLPMLGNVLLLCFFVFFIFGIVGVQLWAGLLRNRCFLDKNLATTYNLTFLHPYYRTDEAEENPFICSSHRENGMQKCSNIPNRKEYKVECTLSMDSYTPSLYNPDFSSRNACINWNQYYNVCMAGDVNPHNGAINFDNIGYAWIAIFQVITLEGWVDIMYYVMDAHSFYNFIYFILLIIVGSFFMINLCLVVIATQFSETKQRENQLMQEQRARYLSNDSTIASFSEPGSCYEELLKYICHIFRKVKRRTIRLYNNWQSKRRKKVNPNSTTNGQSRRGKKRITSIHHLIHHHHHHHHHHYHISNGSPRGDQLQQQRSRRRRKKKKPKERNKVTRLWKAFGSKLKRIVESKYFNRGIMIAILINTLSMGIEYHEQPDELTNALEISNIVFTSMFALEMLLKLLAFGLFGYIKNPYNIFDGIIVVISVWEIIGQSDGGLSVLRTFRLLRVLKLVRFMPALRRQLVVLMKTMDNVATFCMLLMLFIFIFSILGMHLFGCKFSLKTDTGDTVPDRKNFDSLLWAIVTVFQILTQEDWNVVLYNGMASTSSWAALYFVALMTFGNYVLFNLLVAILVEGFQAEVRDLMVSVALALHSPCVFSPEMKMYSLAVTPNGHLEGRGSMPPPIIMRTAATPMPTPKCSPHMDSVHTFVDSRRGSNASIDPMSYDQKSLSSLRSSPCANWGTSSNWGSRRSSWNSLGRAPSLKKKNQSGERESLLSGEGKGSTDDDSDDAKSSTVSRPSLHRRAESLDYRSSLDLPELLQLPTMRHSLSISPMAVLPAEYQDCNGKMVHVPSEKKRCFLFSIQSYCYRIRKTHEDWSLYLFSPQNRFRVMCQKVIAHKMFDHVVLVFIFLNCITIALERPDIDPHSTERVFLSVSNYIFTAIFVAEMMVKVVALGFFSGENTYLQSSWNVLDGVLVFVSIIDIIVSMASAGGAKILGVLRVLRLLRTLRPLRVISRAPGLKLVVETLISSLRPIGNIVLICCAFFIIFGILGVQLFKGKFYYCDGPDVKNITTKTDCTNARYKWVRRKYNFDNLGQALMSLFVLSSKDGWVNIMYDGLDAVGIDQQPIQNHNPWMLLYFISFLLIVSFFVLNMFVGVVVENFHKCRQHQEAEEARRREEKRLRRLEKKRRKAQRRPYYADYSPARKYIHSLCTSHYLDLFITFIIGVNVITMSMEHYNQPKSLDEALKYCNYVFTIVFVFEAVLKLVAFGFRRFFKDRWNQLDLAIVLLSIVGITLEEIEMNAALPINPTIIRIMRVLRIARGTACSIGLQPSLQTRQETVGNLGLLFMLLFFIYAALGVELFGKLDCSEENPCEGLSRHATFTNFGMAFLTLFRVSTGDNWNGIMKDTLRECTREDKHCLSYLPVISPVYFVTFVLIAQFVLVNVVVAVLMKHLEESNKEAKEDAEMDAEIELEMSRGATTSATTGSRGGGVAPDSRAPYRSQEAVKSESAVQAKHQALVMVHTRCLLFLCSG</sequence>
<name>A0A8B9T5Z1_ANAPL</name>
<dbReference type="InterPro" id="IPR027359">
    <property type="entry name" value="Volt_channel_dom_sf"/>
</dbReference>
<dbReference type="Gene3D" id="1.10.287.70">
    <property type="match status" value="4"/>
</dbReference>
<feature type="transmembrane region" description="Helical" evidence="18">
    <location>
        <begin position="556"/>
        <end position="577"/>
    </location>
</feature>
<keyword evidence="7" id="KW-0677">Repeat</keyword>
<dbReference type="InterPro" id="IPR005821">
    <property type="entry name" value="Ion_trans_dom"/>
</dbReference>
<feature type="transmembrane region" description="Helical" evidence="18">
    <location>
        <begin position="1113"/>
        <end position="1134"/>
    </location>
</feature>
<evidence type="ECO:0000256" key="10">
    <source>
        <dbReference type="ARBA" id="ARBA00022989"/>
    </source>
</evidence>
<dbReference type="GO" id="GO:0005891">
    <property type="term" value="C:voltage-gated calcium channel complex"/>
    <property type="evidence" value="ECO:0007669"/>
    <property type="project" value="InterPro"/>
</dbReference>
<comment type="catalytic activity">
    <reaction evidence="15">
        <text>Ca(2+)(in) = Ca(2+)(out)</text>
        <dbReference type="Rhea" id="RHEA:29671"/>
        <dbReference type="ChEBI" id="CHEBI:29108"/>
    </reaction>
</comment>
<keyword evidence="4" id="KW-0109">Calcium transport</keyword>
<feature type="domain" description="Ion transport" evidence="19">
    <location>
        <begin position="1359"/>
        <end position="1606"/>
    </location>
</feature>
<keyword evidence="10 18" id="KW-1133">Transmembrane helix</keyword>
<evidence type="ECO:0000313" key="20">
    <source>
        <dbReference type="Ensembl" id="ENSAPLP00020016389.1"/>
    </source>
</evidence>
<dbReference type="FunFam" id="1.20.120.350:FF:000008">
    <property type="entry name" value="Voltage-dependent T-type calcium channel subunit alpha"/>
    <property type="match status" value="1"/>
</dbReference>
<dbReference type="FunFam" id="1.10.287.70:FF:000054">
    <property type="entry name" value="Voltage-dependent T-type calcium channel subunit alpha"/>
    <property type="match status" value="1"/>
</dbReference>
<feature type="region of interest" description="Disordered" evidence="17">
    <location>
        <begin position="872"/>
        <end position="945"/>
    </location>
</feature>
<evidence type="ECO:0000256" key="2">
    <source>
        <dbReference type="ARBA" id="ARBA00022448"/>
    </source>
</evidence>
<accession>A0A8B9T5Z1</accession>
<reference evidence="20" key="3">
    <citation type="submission" date="2025-09" db="UniProtKB">
        <authorList>
            <consortium name="Ensembl"/>
        </authorList>
    </citation>
    <scope>IDENTIFICATION</scope>
</reference>
<dbReference type="FunFam" id="1.20.120.350:FF:000009">
    <property type="entry name" value="Voltage-dependent T-type calcium channel subunit alpha"/>
    <property type="match status" value="1"/>
</dbReference>
<keyword evidence="12 18" id="KW-0472">Membrane</keyword>
<feature type="compositionally biased region" description="Polar residues" evidence="17">
    <location>
        <begin position="872"/>
        <end position="881"/>
    </location>
</feature>